<reference evidence="11 12" key="2">
    <citation type="submission" date="2018-11" db="EMBL/GenBank/DDBJ databases">
        <authorList>
            <consortium name="Pathogen Informatics"/>
        </authorList>
    </citation>
    <scope>NUCLEOTIDE SEQUENCE [LARGE SCALE GENOMIC DNA]</scope>
</reference>
<evidence type="ECO:0000256" key="8">
    <source>
        <dbReference type="SAM" id="MobiDB-lite"/>
    </source>
</evidence>
<evidence type="ECO:0000313" key="12">
    <source>
        <dbReference type="Proteomes" id="UP000274429"/>
    </source>
</evidence>
<evidence type="ECO:0000313" key="13">
    <source>
        <dbReference type="WBParaSite" id="TTAC_0000004201-mRNA-1"/>
    </source>
</evidence>
<keyword evidence="6" id="KW-0675">Receptor</keyword>
<evidence type="ECO:0000256" key="1">
    <source>
        <dbReference type="ARBA" id="ARBA00004141"/>
    </source>
</evidence>
<dbReference type="Gene3D" id="1.20.1070.10">
    <property type="entry name" value="Rhodopsin 7-helix transmembrane proteins"/>
    <property type="match status" value="1"/>
</dbReference>
<dbReference type="Proteomes" id="UP000274429">
    <property type="component" value="Unassembled WGS sequence"/>
</dbReference>
<dbReference type="STRING" id="6205.A0A0R3WHL8"/>
<keyword evidence="3 9" id="KW-1133">Transmembrane helix</keyword>
<reference evidence="13" key="1">
    <citation type="submission" date="2017-02" db="UniProtKB">
        <authorList>
            <consortium name="WormBaseParasite"/>
        </authorList>
    </citation>
    <scope>IDENTIFICATION</scope>
</reference>
<evidence type="ECO:0000256" key="5">
    <source>
        <dbReference type="ARBA" id="ARBA00023136"/>
    </source>
</evidence>
<evidence type="ECO:0000259" key="10">
    <source>
        <dbReference type="PROSITE" id="PS50262"/>
    </source>
</evidence>
<dbReference type="PANTHER" id="PTHR24235:SF12">
    <property type="entry name" value="G-PROTEIN COUPLED RECEPTORS FAMILY 1 PROFILE DOMAIN-CONTAINING PROTEIN"/>
    <property type="match status" value="1"/>
</dbReference>
<dbReference type="AlphaFoldDB" id="A0A0R3WHL8"/>
<organism evidence="13">
    <name type="scientific">Hydatigena taeniaeformis</name>
    <name type="common">Feline tapeworm</name>
    <name type="synonym">Taenia taeniaeformis</name>
    <dbReference type="NCBI Taxonomy" id="6205"/>
    <lineage>
        <taxon>Eukaryota</taxon>
        <taxon>Metazoa</taxon>
        <taxon>Spiralia</taxon>
        <taxon>Lophotrochozoa</taxon>
        <taxon>Platyhelminthes</taxon>
        <taxon>Cestoda</taxon>
        <taxon>Eucestoda</taxon>
        <taxon>Cyclophyllidea</taxon>
        <taxon>Taeniidae</taxon>
        <taxon>Hydatigera</taxon>
    </lineage>
</organism>
<evidence type="ECO:0000313" key="11">
    <source>
        <dbReference type="EMBL" id="VDM15712.1"/>
    </source>
</evidence>
<feature type="transmembrane region" description="Helical" evidence="9">
    <location>
        <begin position="42"/>
        <end position="65"/>
    </location>
</feature>
<dbReference type="GO" id="GO:0004930">
    <property type="term" value="F:G protein-coupled receptor activity"/>
    <property type="evidence" value="ECO:0007669"/>
    <property type="project" value="UniProtKB-KW"/>
</dbReference>
<keyword evidence="12" id="KW-1185">Reference proteome</keyword>
<evidence type="ECO:0000256" key="3">
    <source>
        <dbReference type="ARBA" id="ARBA00022989"/>
    </source>
</evidence>
<feature type="compositionally biased region" description="Polar residues" evidence="8">
    <location>
        <begin position="96"/>
        <end position="112"/>
    </location>
</feature>
<dbReference type="Pfam" id="PF00001">
    <property type="entry name" value="7tm_1"/>
    <property type="match status" value="1"/>
</dbReference>
<keyword evidence="7" id="KW-0807">Transducer</keyword>
<dbReference type="PRINTS" id="PR00237">
    <property type="entry name" value="GPCRRHODOPSN"/>
</dbReference>
<accession>A0A0R3WHL8</accession>
<gene>
    <name evidence="11" type="ORF">TTAC_LOCUS43</name>
</gene>
<proteinExistence type="predicted"/>
<dbReference type="OrthoDB" id="9046662at2759"/>
<keyword evidence="2 9" id="KW-0812">Transmembrane</keyword>
<dbReference type="InterPro" id="IPR017452">
    <property type="entry name" value="GPCR_Rhodpsn_7TM"/>
</dbReference>
<dbReference type="PROSITE" id="PS50262">
    <property type="entry name" value="G_PROTEIN_RECEP_F1_2"/>
    <property type="match status" value="1"/>
</dbReference>
<dbReference type="PANTHER" id="PTHR24235">
    <property type="entry name" value="NEUROPEPTIDE Y RECEPTOR"/>
    <property type="match status" value="1"/>
</dbReference>
<dbReference type="SUPFAM" id="SSF81321">
    <property type="entry name" value="Family A G protein-coupled receptor-like"/>
    <property type="match status" value="1"/>
</dbReference>
<evidence type="ECO:0000256" key="4">
    <source>
        <dbReference type="ARBA" id="ARBA00023040"/>
    </source>
</evidence>
<evidence type="ECO:0000256" key="2">
    <source>
        <dbReference type="ARBA" id="ARBA00022692"/>
    </source>
</evidence>
<name>A0A0R3WHL8_HYDTA</name>
<comment type="subcellular location">
    <subcellularLocation>
        <location evidence="1">Membrane</location>
        <topology evidence="1">Multi-pass membrane protein</topology>
    </subcellularLocation>
</comment>
<evidence type="ECO:0000256" key="9">
    <source>
        <dbReference type="SAM" id="Phobius"/>
    </source>
</evidence>
<dbReference type="GO" id="GO:0016020">
    <property type="term" value="C:membrane"/>
    <property type="evidence" value="ECO:0007669"/>
    <property type="project" value="UniProtKB-SubCell"/>
</dbReference>
<feature type="domain" description="G-protein coupled receptors family 1 profile" evidence="10">
    <location>
        <begin position="1"/>
        <end position="255"/>
    </location>
</feature>
<keyword evidence="4" id="KW-0297">G-protein coupled receptor</keyword>
<feature type="region of interest" description="Disordered" evidence="8">
    <location>
        <begin position="85"/>
        <end position="113"/>
    </location>
</feature>
<keyword evidence="5 9" id="KW-0472">Membrane</keyword>
<dbReference type="WBParaSite" id="TTAC_0000004201-mRNA-1">
    <property type="protein sequence ID" value="TTAC_0000004201-mRNA-1"/>
    <property type="gene ID" value="TTAC_0000004201"/>
</dbReference>
<protein>
    <submittedName>
        <fullName evidence="13">G_PROTEIN_RECEP_F1_2 domain-containing protein</fullName>
    </submittedName>
</protein>
<evidence type="ECO:0000256" key="7">
    <source>
        <dbReference type="ARBA" id="ARBA00023224"/>
    </source>
</evidence>
<evidence type="ECO:0000256" key="6">
    <source>
        <dbReference type="ARBA" id="ARBA00023170"/>
    </source>
</evidence>
<feature type="transmembrane region" description="Helical" evidence="9">
    <location>
        <begin position="174"/>
        <end position="192"/>
    </location>
</feature>
<sequence>MATPMLAFSTVSTGLTFTETSKPSRVCVEASLRNLQLQRFKHAYGIFTLICQYVVPFAILVAVYIRICTRIRSLSIVRSKNTQQPSAVNADPLGLSTDTPAKSNASKSQSPRSCLDLGGLTRQSISVNAISMLLQRTDEKNRRDRVKKPREVQLLHQDQQGERRQFRLKRKRRASILLTCISLVFAISWLPLHAVNIFMDYKEHSAVSLTASNLTNDGGTNGVGKAFMGARHVTLIQSACLLCVLFSCCVNPLLYGYLNENYRKEFAEILTCCCCGYLRPSHRRRNLPRRY</sequence>
<dbReference type="InterPro" id="IPR000276">
    <property type="entry name" value="GPCR_Rhodpsn"/>
</dbReference>
<feature type="transmembrane region" description="Helical" evidence="9">
    <location>
        <begin position="235"/>
        <end position="258"/>
    </location>
</feature>
<dbReference type="EMBL" id="UYWX01000003">
    <property type="protein sequence ID" value="VDM15712.1"/>
    <property type="molecule type" value="Genomic_DNA"/>
</dbReference>